<evidence type="ECO:0000256" key="1">
    <source>
        <dbReference type="SAM" id="MobiDB-lite"/>
    </source>
</evidence>
<gene>
    <name evidence="2" type="ORF">SCF082_LOCUS26341</name>
</gene>
<evidence type="ECO:0000313" key="3">
    <source>
        <dbReference type="Proteomes" id="UP001642464"/>
    </source>
</evidence>
<proteinExistence type="predicted"/>
<dbReference type="Proteomes" id="UP001642464">
    <property type="component" value="Unassembled WGS sequence"/>
</dbReference>
<evidence type="ECO:0000313" key="2">
    <source>
        <dbReference type="EMBL" id="CAK9046930.1"/>
    </source>
</evidence>
<feature type="region of interest" description="Disordered" evidence="1">
    <location>
        <begin position="116"/>
        <end position="174"/>
    </location>
</feature>
<accession>A0ABP0M627</accession>
<comment type="caution">
    <text evidence="2">The sequence shown here is derived from an EMBL/GenBank/DDBJ whole genome shotgun (WGS) entry which is preliminary data.</text>
</comment>
<organism evidence="2 3">
    <name type="scientific">Durusdinium trenchii</name>
    <dbReference type="NCBI Taxonomy" id="1381693"/>
    <lineage>
        <taxon>Eukaryota</taxon>
        <taxon>Sar</taxon>
        <taxon>Alveolata</taxon>
        <taxon>Dinophyceae</taxon>
        <taxon>Suessiales</taxon>
        <taxon>Symbiodiniaceae</taxon>
        <taxon>Durusdinium</taxon>
    </lineage>
</organism>
<name>A0ABP0M627_9DINO</name>
<feature type="compositionally biased region" description="Basic residues" evidence="1">
    <location>
        <begin position="154"/>
        <end position="164"/>
    </location>
</feature>
<feature type="compositionally biased region" description="Pro residues" evidence="1">
    <location>
        <begin position="130"/>
        <end position="153"/>
    </location>
</feature>
<sequence length="271" mass="29810">MTAVTASFAPSMADHLEEQQSLHTASASASFRTRVVEAVEFDEAVPGIGRPESGQTAVFSDGTWQVKNTFIEVPEVAQASHLRRAFSAPAGCGLKLHSFPVESPCSTAMDSPDAAKNCIIDSPLGGLQGVPPPPPEPPRLPFSTLPPLPAPPPKRCRKLRRPKRSDRSQDPPHKARAIVVFADHGEPSWKYAPSPVGPGVHRYPLRDQGRRNRLVFCQGICKHCINPKEHCMKQLCSYEHWHHDVLLKILEMVDQLEDEMPGEATRLDCLA</sequence>
<reference evidence="2 3" key="1">
    <citation type="submission" date="2024-02" db="EMBL/GenBank/DDBJ databases">
        <authorList>
            <person name="Chen Y."/>
            <person name="Shah S."/>
            <person name="Dougan E. K."/>
            <person name="Thang M."/>
            <person name="Chan C."/>
        </authorList>
    </citation>
    <scope>NUCLEOTIDE SEQUENCE [LARGE SCALE GENOMIC DNA]</scope>
</reference>
<protein>
    <submittedName>
        <fullName evidence="2">Uncharacterized protein</fullName>
    </submittedName>
</protein>
<keyword evidence="3" id="KW-1185">Reference proteome</keyword>
<dbReference type="EMBL" id="CAXAMM010020001">
    <property type="protein sequence ID" value="CAK9046930.1"/>
    <property type="molecule type" value="Genomic_DNA"/>
</dbReference>